<dbReference type="GO" id="GO:0005886">
    <property type="term" value="C:plasma membrane"/>
    <property type="evidence" value="ECO:0007669"/>
    <property type="project" value="UniProtKB-SubCell"/>
</dbReference>
<proteinExistence type="predicted"/>
<dbReference type="PANTHER" id="PTHR33406">
    <property type="entry name" value="MEMBRANE PROTEIN MJ1562-RELATED"/>
    <property type="match status" value="1"/>
</dbReference>
<evidence type="ECO:0000256" key="2">
    <source>
        <dbReference type="ARBA" id="ARBA00022475"/>
    </source>
</evidence>
<evidence type="ECO:0000256" key="5">
    <source>
        <dbReference type="ARBA" id="ARBA00023136"/>
    </source>
</evidence>
<dbReference type="PANTHER" id="PTHR33406:SF13">
    <property type="entry name" value="MEMBRANE PROTEIN YDFJ"/>
    <property type="match status" value="1"/>
</dbReference>
<dbReference type="InterPro" id="IPR000731">
    <property type="entry name" value="SSD"/>
</dbReference>
<feature type="transmembrane region" description="Helical" evidence="6">
    <location>
        <begin position="332"/>
        <end position="353"/>
    </location>
</feature>
<name>A0ABD6DH27_9EURY</name>
<evidence type="ECO:0000256" key="4">
    <source>
        <dbReference type="ARBA" id="ARBA00022989"/>
    </source>
</evidence>
<dbReference type="Proteomes" id="UP001597034">
    <property type="component" value="Unassembled WGS sequence"/>
</dbReference>
<feature type="transmembrane region" description="Helical" evidence="6">
    <location>
        <begin position="239"/>
        <end position="258"/>
    </location>
</feature>
<feature type="transmembrane region" description="Helical" evidence="6">
    <location>
        <begin position="264"/>
        <end position="285"/>
    </location>
</feature>
<dbReference type="Gene3D" id="1.20.1640.10">
    <property type="entry name" value="Multidrug efflux transporter AcrB transmembrane domain"/>
    <property type="match status" value="2"/>
</dbReference>
<feature type="transmembrane region" description="Helical" evidence="6">
    <location>
        <begin position="20"/>
        <end position="40"/>
    </location>
</feature>
<organism evidence="8 9">
    <name type="scientific">Haloarchaeobius litoreus</name>
    <dbReference type="NCBI Taxonomy" id="755306"/>
    <lineage>
        <taxon>Archaea</taxon>
        <taxon>Methanobacteriati</taxon>
        <taxon>Methanobacteriota</taxon>
        <taxon>Stenosarchaea group</taxon>
        <taxon>Halobacteria</taxon>
        <taxon>Halobacteriales</taxon>
        <taxon>Halorubellaceae</taxon>
        <taxon>Haloarchaeobius</taxon>
    </lineage>
</organism>
<keyword evidence="5 6" id="KW-0472">Membrane</keyword>
<evidence type="ECO:0000256" key="3">
    <source>
        <dbReference type="ARBA" id="ARBA00022692"/>
    </source>
</evidence>
<feature type="transmembrane region" description="Helical" evidence="6">
    <location>
        <begin position="682"/>
        <end position="703"/>
    </location>
</feature>
<gene>
    <name evidence="8" type="ORF">ACFSBL_00450</name>
</gene>
<dbReference type="InterPro" id="IPR004869">
    <property type="entry name" value="MMPL_dom"/>
</dbReference>
<comment type="subcellular location">
    <subcellularLocation>
        <location evidence="1">Cell membrane</location>
        <topology evidence="1">Multi-pass membrane protein</topology>
    </subcellularLocation>
</comment>
<accession>A0ABD6DH27</accession>
<dbReference type="SUPFAM" id="SSF82866">
    <property type="entry name" value="Multidrug efflux transporter AcrB transmembrane domain"/>
    <property type="match status" value="2"/>
</dbReference>
<feature type="transmembrane region" description="Helical" evidence="6">
    <location>
        <begin position="365"/>
        <end position="387"/>
    </location>
</feature>
<protein>
    <submittedName>
        <fullName evidence="8">RND family transporter</fullName>
    </submittedName>
</protein>
<dbReference type="PROSITE" id="PS50156">
    <property type="entry name" value="SSD"/>
    <property type="match status" value="2"/>
</dbReference>
<keyword evidence="3 6" id="KW-0812">Transmembrane</keyword>
<dbReference type="Pfam" id="PF03176">
    <property type="entry name" value="MMPL"/>
    <property type="match status" value="2"/>
</dbReference>
<comment type="caution">
    <text evidence="8">The sequence shown here is derived from an EMBL/GenBank/DDBJ whole genome shotgun (WGS) entry which is preliminary data.</text>
</comment>
<evidence type="ECO:0000313" key="9">
    <source>
        <dbReference type="Proteomes" id="UP001597034"/>
    </source>
</evidence>
<dbReference type="AlphaFoldDB" id="A0ABD6DH27"/>
<evidence type="ECO:0000313" key="8">
    <source>
        <dbReference type="EMBL" id="MFD1644146.1"/>
    </source>
</evidence>
<feature type="transmembrane region" description="Helical" evidence="6">
    <location>
        <begin position="792"/>
        <end position="812"/>
    </location>
</feature>
<evidence type="ECO:0000259" key="7">
    <source>
        <dbReference type="PROSITE" id="PS50156"/>
    </source>
</evidence>
<feature type="domain" description="SSD" evidence="7">
    <location>
        <begin position="265"/>
        <end position="390"/>
    </location>
</feature>
<feature type="domain" description="SSD" evidence="7">
    <location>
        <begin position="647"/>
        <end position="808"/>
    </location>
</feature>
<dbReference type="InterPro" id="IPR050545">
    <property type="entry name" value="Mycobact_MmpL"/>
</dbReference>
<dbReference type="RefSeq" id="WP_256399429.1">
    <property type="nucleotide sequence ID" value="NZ_JANHJR010000002.1"/>
</dbReference>
<evidence type="ECO:0000256" key="6">
    <source>
        <dbReference type="SAM" id="Phobius"/>
    </source>
</evidence>
<feature type="transmembrane region" description="Helical" evidence="6">
    <location>
        <begin position="653"/>
        <end position="675"/>
    </location>
</feature>
<feature type="transmembrane region" description="Helical" evidence="6">
    <location>
        <begin position="709"/>
        <end position="730"/>
    </location>
</feature>
<dbReference type="EMBL" id="JBHUDO010000001">
    <property type="protein sequence ID" value="MFD1644146.1"/>
    <property type="molecule type" value="Genomic_DNA"/>
</dbReference>
<keyword evidence="9" id="KW-1185">Reference proteome</keyword>
<feature type="transmembrane region" description="Helical" evidence="6">
    <location>
        <begin position="762"/>
        <end position="780"/>
    </location>
</feature>
<sequence>MSRVDAATDRVADLVVDRPGAIVAAFLLVTLLFAAGLGNVSTEAGTEQFTEDSPAQVAFDRVNRDFQPTFEPDEGTTQLIHRSRNVLAREELLRMLRTLERIEDRETLRVASIASPARTVARTLDPNATGLEAEVRAVEGATEREVDRAVRRAAESPGFTASLSEDFNARSASASASITVVRHRIPAGLEATAGAGGTSPLTDIQLRTERVVEAGGGDVIVFGAGILSEEFSTIIGDSLLIVVPAAVVLILVFLVAAYRDLVDLLLGLVSLAMALVWTIGFLGLADIAFSQLLIAVPPLLLAVGIDFGIHTINRYREERVTGTGIEASMRVAARQLLVAFGIVTATTVIGFSSNVTSGLAPIREFGIVAAVGITFTFLIFGVFLPAAKVFADRVVARTPIPQFSQRPLAQEGSALGAILPVGVAVARRAPVVFLLLVAALTAGTGYYGTGVDTSFSDEDFLPPEETAGFLDELPEPFAPGEYTVTGTTNYLEENFAAAEDDTVVLYVEGPMRRNDALEAIQRANRDPPDSFVTENREARSESILGVIRAHQERSDSFRRLVARNDPDGDGIPERNLERVYEVLLDSESGDQARRFITEDYRSTRVVYTVEADAEQAEITADAREQADRFRFEATATGATVVFQDIADTILASALRSLVIAFALTAVFLVVVYQLLAGRPSLGVVNLVPIAVTLGLIAGSMRFFGVPFNALTATILSITLGLGIDYSAHIVHRFVDEFEARAAVLPAIDATVKGTGGALTGSMLTTTAGTGVLVLAITPVLGQFGLLTALSVFYSYLTAIVVTPSALVVWGRLTGADLHASRRGFVHAVRPDSTD</sequence>
<keyword evidence="2" id="KW-1003">Cell membrane</keyword>
<keyword evidence="4 6" id="KW-1133">Transmembrane helix</keyword>
<evidence type="ECO:0000256" key="1">
    <source>
        <dbReference type="ARBA" id="ARBA00004651"/>
    </source>
</evidence>
<feature type="transmembrane region" description="Helical" evidence="6">
    <location>
        <begin position="292"/>
        <end position="312"/>
    </location>
</feature>
<reference evidence="8 9" key="1">
    <citation type="journal article" date="2019" name="Int. J. Syst. Evol. Microbiol.">
        <title>The Global Catalogue of Microorganisms (GCM) 10K type strain sequencing project: providing services to taxonomists for standard genome sequencing and annotation.</title>
        <authorList>
            <consortium name="The Broad Institute Genomics Platform"/>
            <consortium name="The Broad Institute Genome Sequencing Center for Infectious Disease"/>
            <person name="Wu L."/>
            <person name="Ma J."/>
        </authorList>
    </citation>
    <scope>NUCLEOTIDE SEQUENCE [LARGE SCALE GENOMIC DNA]</scope>
    <source>
        <strain evidence="8 9">CGMCC 1.10390</strain>
    </source>
</reference>